<keyword evidence="3" id="KW-1003">Cell membrane</keyword>
<comment type="similarity">
    <text evidence="7">Belongs to the binding-protein-dependent transport system permease family.</text>
</comment>
<evidence type="ECO:0000259" key="9">
    <source>
        <dbReference type="PROSITE" id="PS50928"/>
    </source>
</evidence>
<evidence type="ECO:0000256" key="2">
    <source>
        <dbReference type="ARBA" id="ARBA00022448"/>
    </source>
</evidence>
<keyword evidence="2 7" id="KW-0813">Transport</keyword>
<keyword evidence="11" id="KW-1185">Reference proteome</keyword>
<dbReference type="Proteomes" id="UP000176005">
    <property type="component" value="Unassembled WGS sequence"/>
</dbReference>
<accession>A0A1E7L8J5</accession>
<dbReference type="GO" id="GO:0005886">
    <property type="term" value="C:plasma membrane"/>
    <property type="evidence" value="ECO:0007669"/>
    <property type="project" value="UniProtKB-SubCell"/>
</dbReference>
<evidence type="ECO:0000256" key="7">
    <source>
        <dbReference type="RuleBase" id="RU363032"/>
    </source>
</evidence>
<dbReference type="SUPFAM" id="SSF161098">
    <property type="entry name" value="MetI-like"/>
    <property type="match status" value="1"/>
</dbReference>
<feature type="region of interest" description="Disordered" evidence="8">
    <location>
        <begin position="267"/>
        <end position="291"/>
    </location>
</feature>
<proteinExistence type="inferred from homology"/>
<feature type="compositionally biased region" description="Basic and acidic residues" evidence="8">
    <location>
        <begin position="272"/>
        <end position="283"/>
    </location>
</feature>
<organism evidence="10 11">
    <name type="scientific">Streptomyces nanshensis</name>
    <dbReference type="NCBI Taxonomy" id="518642"/>
    <lineage>
        <taxon>Bacteria</taxon>
        <taxon>Bacillati</taxon>
        <taxon>Actinomycetota</taxon>
        <taxon>Actinomycetes</taxon>
        <taxon>Kitasatosporales</taxon>
        <taxon>Streptomycetaceae</taxon>
        <taxon>Streptomyces</taxon>
    </lineage>
</organism>
<dbReference type="InterPro" id="IPR000515">
    <property type="entry name" value="MetI-like"/>
</dbReference>
<dbReference type="InterPro" id="IPR035906">
    <property type="entry name" value="MetI-like_sf"/>
</dbReference>
<evidence type="ECO:0000256" key="6">
    <source>
        <dbReference type="ARBA" id="ARBA00023136"/>
    </source>
</evidence>
<comment type="subcellular location">
    <subcellularLocation>
        <location evidence="1 7">Cell membrane</location>
        <topology evidence="1 7">Multi-pass membrane protein</topology>
    </subcellularLocation>
</comment>
<feature type="domain" description="ABC transmembrane type-1" evidence="9">
    <location>
        <begin position="69"/>
        <end position="259"/>
    </location>
</feature>
<dbReference type="Pfam" id="PF00528">
    <property type="entry name" value="BPD_transp_1"/>
    <property type="match status" value="1"/>
</dbReference>
<evidence type="ECO:0000256" key="4">
    <source>
        <dbReference type="ARBA" id="ARBA00022692"/>
    </source>
</evidence>
<dbReference type="PROSITE" id="PS50928">
    <property type="entry name" value="ABC_TM1"/>
    <property type="match status" value="1"/>
</dbReference>
<feature type="transmembrane region" description="Helical" evidence="7">
    <location>
        <begin position="71"/>
        <end position="93"/>
    </location>
</feature>
<dbReference type="PANTHER" id="PTHR43386">
    <property type="entry name" value="OLIGOPEPTIDE TRANSPORT SYSTEM PERMEASE PROTEIN APPC"/>
    <property type="match status" value="1"/>
</dbReference>
<dbReference type="PANTHER" id="PTHR43386:SF25">
    <property type="entry name" value="PEPTIDE ABC TRANSPORTER PERMEASE PROTEIN"/>
    <property type="match status" value="1"/>
</dbReference>
<dbReference type="EMBL" id="LJGW01000149">
    <property type="protein sequence ID" value="OEV12303.1"/>
    <property type="molecule type" value="Genomic_DNA"/>
</dbReference>
<evidence type="ECO:0000256" key="3">
    <source>
        <dbReference type="ARBA" id="ARBA00022475"/>
    </source>
</evidence>
<feature type="transmembrane region" description="Helical" evidence="7">
    <location>
        <begin position="195"/>
        <end position="216"/>
    </location>
</feature>
<dbReference type="GO" id="GO:0055085">
    <property type="term" value="P:transmembrane transport"/>
    <property type="evidence" value="ECO:0007669"/>
    <property type="project" value="InterPro"/>
</dbReference>
<sequence length="291" mass="29998">MRRTAVVRRAARACGPLLLALPLAVAMFGPYAASWAASPDGAPYATGAGHPLGTDGMGRDVLTLLLRGGRSALGAALGAVALAYLAGAPLGLAAAVTRHRWLEELLLRPVEVVQPVPSLLVISVTAVWWRGQPLAIALAVALVNVPAVARLVRAAALDAASSPVVEAMRQQGESRLRILAGYVGRSVVPVVTADAGTRVAGAVFTVAAANFLGLGLEPTAPDWAVTIAASREALLVQPLAVCAPAALLVMFTVGLNLVADRLVRRTRQRPPAARESHRIRTDAARSGGGAR</sequence>
<reference evidence="10 11" key="1">
    <citation type="journal article" date="2016" name="Front. Microbiol.">
        <title>Comparative Genomics Analysis of Streptomyces Species Reveals Their Adaptation to the Marine Environment and Their Diversity at the Genomic Level.</title>
        <authorList>
            <person name="Tian X."/>
            <person name="Zhang Z."/>
            <person name="Yang T."/>
            <person name="Chen M."/>
            <person name="Li J."/>
            <person name="Chen F."/>
            <person name="Yang J."/>
            <person name="Li W."/>
            <person name="Zhang B."/>
            <person name="Zhang Z."/>
            <person name="Wu J."/>
            <person name="Zhang C."/>
            <person name="Long L."/>
            <person name="Xiao J."/>
        </authorList>
    </citation>
    <scope>NUCLEOTIDE SEQUENCE [LARGE SCALE GENOMIC DNA]</scope>
    <source>
        <strain evidence="10 11">SCSIO 10429</strain>
    </source>
</reference>
<dbReference type="PATRIC" id="fig|518642.10.peg.2007"/>
<dbReference type="AlphaFoldDB" id="A0A1E7L8J5"/>
<evidence type="ECO:0000256" key="1">
    <source>
        <dbReference type="ARBA" id="ARBA00004651"/>
    </source>
</evidence>
<comment type="caution">
    <text evidence="10">The sequence shown here is derived from an EMBL/GenBank/DDBJ whole genome shotgun (WGS) entry which is preliminary data.</text>
</comment>
<name>A0A1E7L8J5_9ACTN</name>
<keyword evidence="6 7" id="KW-0472">Membrane</keyword>
<evidence type="ECO:0000256" key="8">
    <source>
        <dbReference type="SAM" id="MobiDB-lite"/>
    </source>
</evidence>
<evidence type="ECO:0000313" key="10">
    <source>
        <dbReference type="EMBL" id="OEV12303.1"/>
    </source>
</evidence>
<feature type="transmembrane region" description="Helical" evidence="7">
    <location>
        <begin position="236"/>
        <end position="259"/>
    </location>
</feature>
<dbReference type="InterPro" id="IPR050366">
    <property type="entry name" value="BP-dependent_transpt_permease"/>
</dbReference>
<dbReference type="Gene3D" id="1.10.3720.10">
    <property type="entry name" value="MetI-like"/>
    <property type="match status" value="1"/>
</dbReference>
<evidence type="ECO:0000256" key="5">
    <source>
        <dbReference type="ARBA" id="ARBA00022989"/>
    </source>
</evidence>
<evidence type="ECO:0000313" key="11">
    <source>
        <dbReference type="Proteomes" id="UP000176005"/>
    </source>
</evidence>
<keyword evidence="4 7" id="KW-0812">Transmembrane</keyword>
<protein>
    <submittedName>
        <fullName evidence="10">ABC transporter permease</fullName>
    </submittedName>
</protein>
<keyword evidence="5 7" id="KW-1133">Transmembrane helix</keyword>
<gene>
    <name evidence="10" type="ORF">AN218_08980</name>
</gene>